<comment type="caution">
    <text evidence="1">The sequence shown here is derived from an EMBL/GenBank/DDBJ whole genome shotgun (WGS) entry which is preliminary data.</text>
</comment>
<dbReference type="Proteomes" id="UP001519287">
    <property type="component" value="Unassembled WGS sequence"/>
</dbReference>
<reference evidence="1 2" key="1">
    <citation type="submission" date="2021-03" db="EMBL/GenBank/DDBJ databases">
        <title>Genomic Encyclopedia of Type Strains, Phase IV (KMG-IV): sequencing the most valuable type-strain genomes for metagenomic binning, comparative biology and taxonomic classification.</title>
        <authorList>
            <person name="Goeker M."/>
        </authorList>
    </citation>
    <scope>NUCLEOTIDE SEQUENCE [LARGE SCALE GENOMIC DNA]</scope>
    <source>
        <strain evidence="1 2">DSM 26048</strain>
    </source>
</reference>
<sequence length="60" mass="7247">MVTLFIFRMNNLLREFFLIYMQNAKRPLFSTRIIWMNKEASNQACYDCYDKDVDEDVGLD</sequence>
<evidence type="ECO:0000313" key="2">
    <source>
        <dbReference type="Proteomes" id="UP001519287"/>
    </source>
</evidence>
<evidence type="ECO:0000313" key="1">
    <source>
        <dbReference type="EMBL" id="MBP1992391.1"/>
    </source>
</evidence>
<keyword evidence="2" id="KW-1185">Reference proteome</keyword>
<accession>A0ABS4IXS6</accession>
<gene>
    <name evidence="1" type="ORF">J2Z66_003999</name>
</gene>
<dbReference type="EMBL" id="JAGGLB010000013">
    <property type="protein sequence ID" value="MBP1992391.1"/>
    <property type="molecule type" value="Genomic_DNA"/>
</dbReference>
<name>A0ABS4IXS6_9BACL</name>
<proteinExistence type="predicted"/>
<organism evidence="1 2">
    <name type="scientific">Paenibacillus eucommiae</name>
    <dbReference type="NCBI Taxonomy" id="1355755"/>
    <lineage>
        <taxon>Bacteria</taxon>
        <taxon>Bacillati</taxon>
        <taxon>Bacillota</taxon>
        <taxon>Bacilli</taxon>
        <taxon>Bacillales</taxon>
        <taxon>Paenibacillaceae</taxon>
        <taxon>Paenibacillus</taxon>
    </lineage>
</organism>
<protein>
    <submittedName>
        <fullName evidence="1">Uncharacterized protein</fullName>
    </submittedName>
</protein>